<feature type="compositionally biased region" description="Basic and acidic residues" evidence="1">
    <location>
        <begin position="92"/>
        <end position="114"/>
    </location>
</feature>
<dbReference type="EMBL" id="BMNA01000010">
    <property type="protein sequence ID" value="GGM12885.1"/>
    <property type="molecule type" value="Genomic_DNA"/>
</dbReference>
<feature type="region of interest" description="Disordered" evidence="1">
    <location>
        <begin position="68"/>
        <end position="114"/>
    </location>
</feature>
<accession>A0A917T6E2</accession>
<evidence type="ECO:0000256" key="1">
    <source>
        <dbReference type="SAM" id="MobiDB-lite"/>
    </source>
</evidence>
<sequence length="114" mass="12716">MGRPARAAPGGAPSRRSAGCRAVWRRDAPVGGMVARCRTLGGTLLRMREDVGRNTRYYFNIRTHQVEEEGQSKASELLGPYPDPESAARALESVREREDRKSAEDREWRDGDDG</sequence>
<evidence type="ECO:0000313" key="3">
    <source>
        <dbReference type="Proteomes" id="UP000655208"/>
    </source>
</evidence>
<evidence type="ECO:0000313" key="2">
    <source>
        <dbReference type="EMBL" id="GGM12885.1"/>
    </source>
</evidence>
<reference evidence="2" key="2">
    <citation type="submission" date="2020-09" db="EMBL/GenBank/DDBJ databases">
        <authorList>
            <person name="Sun Q."/>
            <person name="Zhou Y."/>
        </authorList>
    </citation>
    <scope>NUCLEOTIDE SEQUENCE</scope>
    <source>
        <strain evidence="2">CGMCC 4.7308</strain>
    </source>
</reference>
<organism evidence="2 3">
    <name type="scientific">Nakamurella endophytica</name>
    <dbReference type="NCBI Taxonomy" id="1748367"/>
    <lineage>
        <taxon>Bacteria</taxon>
        <taxon>Bacillati</taxon>
        <taxon>Actinomycetota</taxon>
        <taxon>Actinomycetes</taxon>
        <taxon>Nakamurellales</taxon>
        <taxon>Nakamurellaceae</taxon>
        <taxon>Nakamurella</taxon>
    </lineage>
</organism>
<dbReference type="Proteomes" id="UP000655208">
    <property type="component" value="Unassembled WGS sequence"/>
</dbReference>
<gene>
    <name evidence="2" type="ORF">GCM10011594_36020</name>
</gene>
<proteinExistence type="predicted"/>
<dbReference type="AlphaFoldDB" id="A0A917T6E2"/>
<protein>
    <recommendedName>
        <fullName evidence="4">DUF1508 domain-containing protein</fullName>
    </recommendedName>
</protein>
<name>A0A917T6E2_9ACTN</name>
<keyword evidence="3" id="KW-1185">Reference proteome</keyword>
<reference evidence="2" key="1">
    <citation type="journal article" date="2014" name="Int. J. Syst. Evol. Microbiol.">
        <title>Complete genome sequence of Corynebacterium casei LMG S-19264T (=DSM 44701T), isolated from a smear-ripened cheese.</title>
        <authorList>
            <consortium name="US DOE Joint Genome Institute (JGI-PGF)"/>
            <person name="Walter F."/>
            <person name="Albersmeier A."/>
            <person name="Kalinowski J."/>
            <person name="Ruckert C."/>
        </authorList>
    </citation>
    <scope>NUCLEOTIDE SEQUENCE</scope>
    <source>
        <strain evidence="2">CGMCC 4.7308</strain>
    </source>
</reference>
<comment type="caution">
    <text evidence="2">The sequence shown here is derived from an EMBL/GenBank/DDBJ whole genome shotgun (WGS) entry which is preliminary data.</text>
</comment>
<evidence type="ECO:0008006" key="4">
    <source>
        <dbReference type="Google" id="ProtNLM"/>
    </source>
</evidence>